<feature type="chain" id="PRO_5046899521" evidence="1">
    <location>
        <begin position="25"/>
        <end position="164"/>
    </location>
</feature>
<feature type="signal peptide" evidence="1">
    <location>
        <begin position="1"/>
        <end position="24"/>
    </location>
</feature>
<dbReference type="Gene3D" id="3.40.33.10">
    <property type="entry name" value="CAP"/>
    <property type="match status" value="1"/>
</dbReference>
<evidence type="ECO:0000313" key="4">
    <source>
        <dbReference type="Proteomes" id="UP000829517"/>
    </source>
</evidence>
<dbReference type="RefSeq" id="WP_236958606.1">
    <property type="nucleotide sequence ID" value="NZ_JAETXX010000003.1"/>
</dbReference>
<dbReference type="PROSITE" id="PS51257">
    <property type="entry name" value="PROKAR_LIPOPROTEIN"/>
    <property type="match status" value="1"/>
</dbReference>
<keyword evidence="1" id="KW-0732">Signal</keyword>
<protein>
    <submittedName>
        <fullName evidence="3">CAP domain-containing protein</fullName>
    </submittedName>
</protein>
<dbReference type="Pfam" id="PF00188">
    <property type="entry name" value="CAP"/>
    <property type="match status" value="1"/>
</dbReference>
<dbReference type="PANTHER" id="PTHR31157">
    <property type="entry name" value="SCP DOMAIN-CONTAINING PROTEIN"/>
    <property type="match status" value="1"/>
</dbReference>
<evidence type="ECO:0000259" key="2">
    <source>
        <dbReference type="Pfam" id="PF00188"/>
    </source>
</evidence>
<dbReference type="Proteomes" id="UP000829517">
    <property type="component" value="Unassembled WGS sequence"/>
</dbReference>
<dbReference type="CDD" id="cd05379">
    <property type="entry name" value="CAP_bacterial"/>
    <property type="match status" value="1"/>
</dbReference>
<comment type="caution">
    <text evidence="3">The sequence shown here is derived from an EMBL/GenBank/DDBJ whole genome shotgun (WGS) entry which is preliminary data.</text>
</comment>
<organism evidence="3 4">
    <name type="scientific">Joostella atrarenae</name>
    <dbReference type="NCBI Taxonomy" id="679257"/>
    <lineage>
        <taxon>Bacteria</taxon>
        <taxon>Pseudomonadati</taxon>
        <taxon>Bacteroidota</taxon>
        <taxon>Flavobacteriia</taxon>
        <taxon>Flavobacteriales</taxon>
        <taxon>Flavobacteriaceae</taxon>
        <taxon>Joostella</taxon>
    </lineage>
</organism>
<proteinExistence type="predicted"/>
<gene>
    <name evidence="3" type="ORF">JM658_07340</name>
</gene>
<evidence type="ECO:0000313" key="3">
    <source>
        <dbReference type="EMBL" id="MCF8714644.1"/>
    </source>
</evidence>
<dbReference type="EMBL" id="JAETXX010000003">
    <property type="protein sequence ID" value="MCF8714644.1"/>
    <property type="molecule type" value="Genomic_DNA"/>
</dbReference>
<dbReference type="InterPro" id="IPR035940">
    <property type="entry name" value="CAP_sf"/>
</dbReference>
<dbReference type="SUPFAM" id="SSF55797">
    <property type="entry name" value="PR-1-like"/>
    <property type="match status" value="1"/>
</dbReference>
<dbReference type="InterPro" id="IPR014044">
    <property type="entry name" value="CAP_dom"/>
</dbReference>
<feature type="domain" description="SCP" evidence="2">
    <location>
        <begin position="49"/>
        <end position="158"/>
    </location>
</feature>
<dbReference type="PANTHER" id="PTHR31157:SF1">
    <property type="entry name" value="SCP DOMAIN-CONTAINING PROTEIN"/>
    <property type="match status" value="1"/>
</dbReference>
<keyword evidence="4" id="KW-1185">Reference proteome</keyword>
<sequence length="164" mass="18538">MNAVEKTIAAALLLCLFSSLYSCSSESIDENEITPRALVEYVSIEQEILSRINTYRSNKALPPLEILDNVSQLAQSHNDHMISEKEICHHFFNERQEEIKLKNKAIIVGENVGFGHETAEEIVDGWIASEAHRKNIEGDFNHMGISAKKNAEGDYYFTNILVKL</sequence>
<reference evidence="3 4" key="1">
    <citation type="submission" date="2021-01" db="EMBL/GenBank/DDBJ databases">
        <title>Genome sequencing of Joostella atrarenae M1-2 (= KCTC 23194).</title>
        <authorList>
            <person name="Zakaria M.R."/>
            <person name="Lam M.Q."/>
            <person name="Chong C.S."/>
        </authorList>
    </citation>
    <scope>NUCLEOTIDE SEQUENCE [LARGE SCALE GENOMIC DNA]</scope>
    <source>
        <strain evidence="3 4">M1-2</strain>
    </source>
</reference>
<name>A0ABS9J2M7_9FLAO</name>
<evidence type="ECO:0000256" key="1">
    <source>
        <dbReference type="SAM" id="SignalP"/>
    </source>
</evidence>
<accession>A0ABS9J2M7</accession>